<organism evidence="8">
    <name type="scientific">uncultured Acetothermia bacterium</name>
    <dbReference type="NCBI Taxonomy" id="236499"/>
    <lineage>
        <taxon>Bacteria</taxon>
        <taxon>Candidatus Bipolaricaulota</taxon>
        <taxon>environmental samples</taxon>
    </lineage>
</organism>
<dbReference type="InterPro" id="IPR000209">
    <property type="entry name" value="Peptidase_S8/S53_dom"/>
</dbReference>
<dbReference type="Gene3D" id="2.60.40.10">
    <property type="entry name" value="Immunoglobulins"/>
    <property type="match status" value="5"/>
</dbReference>
<dbReference type="InterPro" id="IPR000601">
    <property type="entry name" value="PKD_dom"/>
</dbReference>
<gene>
    <name evidence="8" type="ORF">HGMM_F37H05C16</name>
</gene>
<reference evidence="8" key="2">
    <citation type="journal article" date="2012" name="PLoS ONE">
        <title>A Deeply Branching Thermophilic Bacterium with an Ancient Acetyl-CoA Pathway Dominates a Subsurface Ecosystem.</title>
        <authorList>
            <person name="Takami H."/>
            <person name="Noguchi H."/>
            <person name="Takaki Y."/>
            <person name="Uchiyama I."/>
            <person name="Toyoda A."/>
            <person name="Nishi S."/>
            <person name="Chee G.-J."/>
            <person name="Arai W."/>
            <person name="Nunoura T."/>
            <person name="Itoh T."/>
            <person name="Hattori M."/>
            <person name="Takai K."/>
        </authorList>
    </citation>
    <scope>NUCLEOTIDE SEQUENCE</scope>
</reference>
<dbReference type="Pfam" id="PF07705">
    <property type="entry name" value="CARDB"/>
    <property type="match status" value="4"/>
</dbReference>
<evidence type="ECO:0000256" key="5">
    <source>
        <dbReference type="PROSITE-ProRule" id="PRU01240"/>
    </source>
</evidence>
<comment type="similarity">
    <text evidence="1 5">Belongs to the peptidase S8 family.</text>
</comment>
<dbReference type="GO" id="GO:0004252">
    <property type="term" value="F:serine-type endopeptidase activity"/>
    <property type="evidence" value="ECO:0007669"/>
    <property type="project" value="UniProtKB-UniRule"/>
</dbReference>
<proteinExistence type="inferred from homology"/>
<evidence type="ECO:0000313" key="8">
    <source>
        <dbReference type="EMBL" id="BAL56423.1"/>
    </source>
</evidence>
<dbReference type="InterPro" id="IPR011635">
    <property type="entry name" value="CARDB"/>
</dbReference>
<dbReference type="InterPro" id="IPR050131">
    <property type="entry name" value="Peptidase_S8_subtilisin-like"/>
</dbReference>
<dbReference type="SUPFAM" id="SSF49299">
    <property type="entry name" value="PKD domain"/>
    <property type="match status" value="1"/>
</dbReference>
<dbReference type="Gene3D" id="3.40.50.200">
    <property type="entry name" value="Peptidase S8/S53 domain"/>
    <property type="match status" value="1"/>
</dbReference>
<dbReference type="Gene3D" id="2.60.120.380">
    <property type="match status" value="1"/>
</dbReference>
<dbReference type="InterPro" id="IPR036852">
    <property type="entry name" value="Peptidase_S8/S53_dom_sf"/>
</dbReference>
<dbReference type="SMART" id="SM00089">
    <property type="entry name" value="PKD"/>
    <property type="match status" value="1"/>
</dbReference>
<evidence type="ECO:0000256" key="1">
    <source>
        <dbReference type="ARBA" id="ARBA00011073"/>
    </source>
</evidence>
<feature type="active site" description="Charge relay system" evidence="5">
    <location>
        <position position="182"/>
    </location>
</feature>
<dbReference type="InterPro" id="IPR023828">
    <property type="entry name" value="Peptidase_S8_Ser-AS"/>
</dbReference>
<sequence length="1392" mass="149380">MRRHQYLFWILCGAVLALLGTIGLPQDQPHDPKSIARLEHDPKIDSILEQIFKLSEQGQVQAASQAAAQFRVPVFGNVATVIFQIPESVSRDPAAQELLKKQVALMRGQVVATSKYAWKVQVPMNLGLLRAALVAASGAVQFVRPPLVPQTLVVSEGVALTGASNYHAQGFRGQGVKIAVIDLGFQGLTAAQSRGELPGGIQTFDYTGTGIESGTNHGTAVAEIIYDMAPQAQLILMKVGDEVDLENAKEEAIRQGAKIINHSVGWFNTNFYDGTGTINNIVADARSRGVLWVNAAGNYARRHWQGTFRDTNNNKWHEFSGSDESLSITVNAGDQIGVFLTWNDWPGSGNDYDLYLFNSSGTQVAASQRIQSGTEPPIESLFYQSFAPGTFHIQIKADGNPAPRTFSLFSLNHDVEYPVPTSSIIAPGDSPNALTIGAVNRQNWTTGPIAPYSSQGPTNAGLSKPDIVGPDRVSTFTYSEFPGTSAAAPHVAGAAALLLSENPNLTAGQLEARLKGDAVPMGSPLQFGSGRLNLSQASPPPSGQPDLTVSGLTYSPSNPRVGDFVTVSGIVRNVGNAAAGPFVIEIRDSGGTDRRSVTGLNAGGATSFSFTRRINQTAETFTVIADATNQVNEANESNNSAELRVTATQPTLKPDLAIASTDWSPRTLTVGQNVTLSIVVRNQGQANAGPFVIEIRDSAGTDRQTLAGLAVGSTMTVNFTRRVNNTTEFFTVTIDATNQIDELDETNNSVQIRVDAQPQAQRRPDLAIAGVDWSPRTPRLGETINFTVVVRNQGDGNAGPFIVEIRDSAGQERRTLSGLNAASAVSLSFTRRQNNATEIFTITADVTNQVDEVNETNNSTQIRIDALAETRLPDLTIDSLDYAPRDPSVGGTLSLTAIVRNIGNADAGPFVVELQDSAGTTRQTLTGLRAGAAVRVDFSRRLNSSSETFTVTADALRQVAESDETNNSRQITVRGSTPSQLSISISTDKTSYRIGERLQIFLRIGAQAYVYVFDVDPAGRVSQVFPNSFSRQNLLNAGTYTLPDGPYTLTITGPEGTEYLHAVAITQPINFGLDGTQNTAWLNPETFRAELARRIQSVAPSATWTSAFTSFQVGTTAPPQNRAPTACFSFSPTNPIVNQPVTFDASCSTDPDGRIVRYDWDFDGDGRFDAQGVRATAIFQQARTYTVLLKVTDDQGLTGSVSKSVTVQTTGTPTPTPRPYIPLGAGGLFVMGTDKLYLMVQGATGWNSERPYQISLAVNGSILGVGVQTEGAATAQPVPQITQQLTQITLNGSVRSNGRVIYTIELSNTVSAARLELLLDVNGDGTPERTQTNTIFIFIMGLGRVPGFYLPFSNPFIIKNARNEYLLPFEEWTRLCVPAQASGFETSSCWPG</sequence>
<dbReference type="SUPFAM" id="SSF52743">
    <property type="entry name" value="Subtilisin-like"/>
    <property type="match status" value="1"/>
</dbReference>
<accession>H5SJT7</accession>
<dbReference type="InterPro" id="IPR035986">
    <property type="entry name" value="PKD_dom_sf"/>
</dbReference>
<dbReference type="InterPro" id="IPR013783">
    <property type="entry name" value="Ig-like_fold"/>
</dbReference>
<protein>
    <submittedName>
        <fullName evidence="8">Peptidase S8/S53</fullName>
    </submittedName>
</protein>
<feature type="active site" description="Charge relay system" evidence="5">
    <location>
        <position position="485"/>
    </location>
</feature>
<dbReference type="CDD" id="cd00146">
    <property type="entry name" value="PKD"/>
    <property type="match status" value="1"/>
</dbReference>
<reference evidence="8" key="1">
    <citation type="journal article" date="2005" name="Environ. Microbiol.">
        <title>Genetic and functional properties of uncultivated thermophilic crenarchaeotes from a subsurface gold mine as revealed by analysis of genome fragments.</title>
        <authorList>
            <person name="Nunoura T."/>
            <person name="Hirayama H."/>
            <person name="Takami H."/>
            <person name="Oida H."/>
            <person name="Nishi S."/>
            <person name="Shimamura S."/>
            <person name="Suzuki Y."/>
            <person name="Inagaki F."/>
            <person name="Takai K."/>
            <person name="Nealson K.H."/>
            <person name="Horikoshi K."/>
        </authorList>
    </citation>
    <scope>NUCLEOTIDE SEQUENCE</scope>
</reference>
<keyword evidence="4 5" id="KW-0720">Serine protease</keyword>
<dbReference type="InterPro" id="IPR022409">
    <property type="entry name" value="PKD/Chitinase_dom"/>
</dbReference>
<evidence type="ECO:0000256" key="6">
    <source>
        <dbReference type="SAM" id="MobiDB-lite"/>
    </source>
</evidence>
<keyword evidence="3 5" id="KW-0378">Hydrolase</keyword>
<dbReference type="PROSITE" id="PS50093">
    <property type="entry name" value="PKD"/>
    <property type="match status" value="1"/>
</dbReference>
<evidence type="ECO:0000259" key="7">
    <source>
        <dbReference type="PROSITE" id="PS50093"/>
    </source>
</evidence>
<dbReference type="PROSITE" id="PS51892">
    <property type="entry name" value="SUBTILASE"/>
    <property type="match status" value="1"/>
</dbReference>
<dbReference type="Pfam" id="PF18911">
    <property type="entry name" value="PKD_4"/>
    <property type="match status" value="1"/>
</dbReference>
<dbReference type="PROSITE" id="PS00138">
    <property type="entry name" value="SUBTILASE_SER"/>
    <property type="match status" value="1"/>
</dbReference>
<dbReference type="PRINTS" id="PR00723">
    <property type="entry name" value="SUBTILISIN"/>
</dbReference>
<dbReference type="PANTHER" id="PTHR43806">
    <property type="entry name" value="PEPTIDASE S8"/>
    <property type="match status" value="1"/>
</dbReference>
<evidence type="ECO:0000256" key="3">
    <source>
        <dbReference type="ARBA" id="ARBA00022801"/>
    </source>
</evidence>
<dbReference type="Pfam" id="PF00082">
    <property type="entry name" value="Peptidase_S8"/>
    <property type="match status" value="1"/>
</dbReference>
<dbReference type="InterPro" id="IPR025493">
    <property type="entry name" value="DUF4384"/>
</dbReference>
<dbReference type="GO" id="GO:0006508">
    <property type="term" value="P:proteolysis"/>
    <property type="evidence" value="ECO:0007669"/>
    <property type="project" value="UniProtKB-KW"/>
</dbReference>
<keyword evidence="2 5" id="KW-0645">Protease</keyword>
<name>H5SJT7_9BACT</name>
<evidence type="ECO:0000256" key="4">
    <source>
        <dbReference type="ARBA" id="ARBA00022825"/>
    </source>
</evidence>
<dbReference type="EMBL" id="AP011747">
    <property type="protein sequence ID" value="BAL56423.1"/>
    <property type="molecule type" value="Genomic_DNA"/>
</dbReference>
<feature type="active site" description="Charge relay system" evidence="5">
    <location>
        <position position="217"/>
    </location>
</feature>
<feature type="domain" description="PKD" evidence="7">
    <location>
        <begin position="1124"/>
        <end position="1214"/>
    </location>
</feature>
<dbReference type="Pfam" id="PF14326">
    <property type="entry name" value="DUF4384"/>
    <property type="match status" value="1"/>
</dbReference>
<evidence type="ECO:0000256" key="2">
    <source>
        <dbReference type="ARBA" id="ARBA00022670"/>
    </source>
</evidence>
<dbReference type="PANTHER" id="PTHR43806:SF11">
    <property type="entry name" value="CEREVISIN-RELATED"/>
    <property type="match status" value="1"/>
</dbReference>
<feature type="region of interest" description="Disordered" evidence="6">
    <location>
        <begin position="521"/>
        <end position="547"/>
    </location>
</feature>
<dbReference type="InterPro" id="IPR015500">
    <property type="entry name" value="Peptidase_S8_subtilisin-rel"/>
</dbReference>